<keyword evidence="7 21" id="KW-0575">Peroxidase</keyword>
<keyword evidence="13 18" id="KW-0408">Iron</keyword>
<reference evidence="23 25" key="1">
    <citation type="journal article" date="2008" name="Science">
        <title>The Physcomitrella genome reveals evolutionary insights into the conquest of land by plants.</title>
        <authorList>
            <person name="Rensing S."/>
            <person name="Lang D."/>
            <person name="Zimmer A."/>
            <person name="Terry A."/>
            <person name="Salamov A."/>
            <person name="Shapiro H."/>
            <person name="Nishiyama T."/>
            <person name="Perroud P.-F."/>
            <person name="Lindquist E."/>
            <person name="Kamisugi Y."/>
            <person name="Tanahashi T."/>
            <person name="Sakakibara K."/>
            <person name="Fujita T."/>
            <person name="Oishi K."/>
            <person name="Shin-I T."/>
            <person name="Kuroki Y."/>
            <person name="Toyoda A."/>
            <person name="Suzuki Y."/>
            <person name="Hashimoto A."/>
            <person name="Yamaguchi K."/>
            <person name="Sugano A."/>
            <person name="Kohara Y."/>
            <person name="Fujiyama A."/>
            <person name="Anterola A."/>
            <person name="Aoki S."/>
            <person name="Ashton N."/>
            <person name="Barbazuk W.B."/>
            <person name="Barker E."/>
            <person name="Bennetzen J."/>
            <person name="Bezanilla M."/>
            <person name="Blankenship R."/>
            <person name="Cho S.H."/>
            <person name="Dutcher S."/>
            <person name="Estelle M."/>
            <person name="Fawcett J.A."/>
            <person name="Gundlach H."/>
            <person name="Hanada K."/>
            <person name="Heyl A."/>
            <person name="Hicks K.A."/>
            <person name="Hugh J."/>
            <person name="Lohr M."/>
            <person name="Mayer K."/>
            <person name="Melkozernov A."/>
            <person name="Murata T."/>
            <person name="Nelson D."/>
            <person name="Pils B."/>
            <person name="Prigge M."/>
            <person name="Reiss B."/>
            <person name="Renner T."/>
            <person name="Rombauts S."/>
            <person name="Rushton P."/>
            <person name="Sanderfoot A."/>
            <person name="Schween G."/>
            <person name="Shiu S.-H."/>
            <person name="Stueber K."/>
            <person name="Theodoulou F.L."/>
            <person name="Tu H."/>
            <person name="Van de Peer Y."/>
            <person name="Verrier P.J."/>
            <person name="Waters E."/>
            <person name="Wood A."/>
            <person name="Yang L."/>
            <person name="Cove D."/>
            <person name="Cuming A."/>
            <person name="Hasebe M."/>
            <person name="Lucas S."/>
            <person name="Mishler D.B."/>
            <person name="Reski R."/>
            <person name="Grigoriev I."/>
            <person name="Quatrano R.S."/>
            <person name="Boore J.L."/>
        </authorList>
    </citation>
    <scope>NUCLEOTIDE SEQUENCE [LARGE SCALE GENOMIC DNA]</scope>
    <source>
        <strain evidence="24 25">cv. Gransden 2004</strain>
    </source>
</reference>
<dbReference type="InterPro" id="IPR010255">
    <property type="entry name" value="Haem_peroxidase_sf"/>
</dbReference>
<feature type="binding site" evidence="18">
    <location>
        <position position="201"/>
    </location>
    <ligand>
        <name>Ca(2+)</name>
        <dbReference type="ChEBI" id="CHEBI:29108"/>
        <label>2</label>
    </ligand>
</feature>
<dbReference type="GeneID" id="112279657"/>
<feature type="disulfide bond" evidence="20">
    <location>
        <begin position="207"/>
        <end position="234"/>
    </location>
</feature>
<dbReference type="InterPro" id="IPR002016">
    <property type="entry name" value="Haem_peroxidase"/>
</dbReference>
<evidence type="ECO:0000256" key="8">
    <source>
        <dbReference type="ARBA" id="ARBA00022617"/>
    </source>
</evidence>
<dbReference type="EnsemblPlants" id="Pp3c3_24230V3.1">
    <property type="protein sequence ID" value="Pp3c3_24230V3.1"/>
    <property type="gene ID" value="Pp3c3_24230"/>
</dbReference>
<dbReference type="AlphaFoldDB" id="A0A2K1KVS5"/>
<feature type="binding site" evidence="17">
    <location>
        <position position="170"/>
    </location>
    <ligand>
        <name>substrate</name>
    </ligand>
</feature>
<keyword evidence="12 21" id="KW-0560">Oxidoreductase</keyword>
<keyword evidence="8 21" id="KW-0349">Heme</keyword>
<feature type="site" description="Transition state stabilizer" evidence="19">
    <location>
        <position position="73"/>
    </location>
</feature>
<dbReference type="PANTHER" id="PTHR31517:SF84">
    <property type="entry name" value="PEROXIDASE"/>
    <property type="match status" value="1"/>
</dbReference>
<dbReference type="SMR" id="A0A2K1KVS5"/>
<evidence type="ECO:0000313" key="24">
    <source>
        <dbReference type="EnsemblPlants" id="Pp3c3_24230V3.1"/>
    </source>
</evidence>
<feature type="binding site" evidence="18">
    <location>
        <position position="85"/>
    </location>
    <ligand>
        <name>Ca(2+)</name>
        <dbReference type="ChEBI" id="CHEBI:29108"/>
        <label>1</label>
    </ligand>
</feature>
<dbReference type="FunFam" id="1.10.520.10:FF:000006">
    <property type="entry name" value="Peroxidase"/>
    <property type="match status" value="1"/>
</dbReference>
<comment type="similarity">
    <text evidence="21">Belongs to the peroxidase family. Classical plant (class III) peroxidase subfamily.</text>
</comment>
<feature type="active site" description="Proton acceptor" evidence="16">
    <location>
        <position position="77"/>
    </location>
</feature>
<dbReference type="EC" id="1.11.1.7" evidence="5 21"/>
<keyword evidence="25" id="KW-1185">Reference proteome</keyword>
<keyword evidence="15" id="KW-0325">Glycoprotein</keyword>
<feature type="binding site" evidence="18">
    <location>
        <position position="96"/>
    </location>
    <ligand>
        <name>Ca(2+)</name>
        <dbReference type="ChEBI" id="CHEBI:29108"/>
        <label>1</label>
    </ligand>
</feature>
<evidence type="ECO:0000256" key="16">
    <source>
        <dbReference type="PIRSR" id="PIRSR600823-1"/>
    </source>
</evidence>
<evidence type="ECO:0000256" key="14">
    <source>
        <dbReference type="ARBA" id="ARBA00023157"/>
    </source>
</evidence>
<evidence type="ECO:0000259" key="22">
    <source>
        <dbReference type="PROSITE" id="PS50873"/>
    </source>
</evidence>
<evidence type="ECO:0000313" key="23">
    <source>
        <dbReference type="EMBL" id="PNR57897.1"/>
    </source>
</evidence>
<feature type="domain" description="Plant heme peroxidase family profile" evidence="22">
    <location>
        <begin position="36"/>
        <end position="325"/>
    </location>
</feature>
<feature type="binding site" evidence="18">
    <location>
        <position position="253"/>
    </location>
    <ligand>
        <name>Ca(2+)</name>
        <dbReference type="ChEBI" id="CHEBI:29108"/>
        <label>2</label>
    </ligand>
</feature>
<dbReference type="FunFam" id="1.10.420.10:FF:000006">
    <property type="entry name" value="Peroxidase"/>
    <property type="match status" value="1"/>
</dbReference>
<dbReference type="SUPFAM" id="SSF48113">
    <property type="entry name" value="Heme-dependent peroxidases"/>
    <property type="match status" value="1"/>
</dbReference>
<dbReference type="GO" id="GO:0042744">
    <property type="term" value="P:hydrogen peroxide catabolic process"/>
    <property type="evidence" value="ECO:0007669"/>
    <property type="project" value="UniProtKB-KW"/>
</dbReference>
<feature type="binding site" evidence="18">
    <location>
        <position position="248"/>
    </location>
    <ligand>
        <name>Ca(2+)</name>
        <dbReference type="ChEBI" id="CHEBI:29108"/>
        <label>2</label>
    </ligand>
</feature>
<evidence type="ECO:0000256" key="13">
    <source>
        <dbReference type="ARBA" id="ARBA00023004"/>
    </source>
</evidence>
<evidence type="ECO:0000256" key="20">
    <source>
        <dbReference type="PIRSR" id="PIRSR600823-5"/>
    </source>
</evidence>
<dbReference type="GO" id="GO:0140825">
    <property type="term" value="F:lactoperoxidase activity"/>
    <property type="evidence" value="ECO:0007669"/>
    <property type="project" value="UniProtKB-EC"/>
</dbReference>
<accession>A0A2K1KVS5</accession>
<gene>
    <name evidence="24" type="primary">LOC112279657</name>
    <name evidence="23" type="ORF">PHYPA_004891</name>
</gene>
<dbReference type="InterPro" id="IPR000823">
    <property type="entry name" value="Peroxidase_pln"/>
</dbReference>
<reference evidence="24" key="3">
    <citation type="submission" date="2020-12" db="UniProtKB">
        <authorList>
            <consortium name="EnsemblPlants"/>
        </authorList>
    </citation>
    <scope>IDENTIFICATION</scope>
</reference>
<evidence type="ECO:0000256" key="2">
    <source>
        <dbReference type="ARBA" id="ARBA00002322"/>
    </source>
</evidence>
<sequence length="325" mass="35182">MEMRLHSKKRKPALWTVMAMMIAQLIFHPRMCTGGALRPGYYAQTCPNAENIIRAAMEWGMQQDSGTAPGVLRLHFHDCFVDGCDGSVLLEGPTSEKTAPPNSSLRGFEVIDAAKAELEATCPGVVSCADILAYCARDAVIMTGGLGWPVEAGRLDGRSSDASRANAEIPDPSFNVAQLIDSFARKGLTRSDMIVLSGAHTIGRANCKSVATRLYPVQDPRLSEPLAAELKSGCPQQGGSATFNLDSTPDRFDNNYYANVVNGRGIMNSDQVLFDDPSTRPETTFNAVGSAPWAFRFSQIMLKMGTIDVKTGPQGEIRRNCRSVN</sequence>
<dbReference type="GO" id="GO:0009505">
    <property type="term" value="C:plant-type cell wall"/>
    <property type="evidence" value="ECO:0000318"/>
    <property type="project" value="GO_Central"/>
</dbReference>
<dbReference type="CDD" id="cd00693">
    <property type="entry name" value="secretory_peroxidase"/>
    <property type="match status" value="1"/>
</dbReference>
<comment type="function">
    <text evidence="2">Removal of H(2)O(2), oxidation of toxic reductants, biosynthesis and degradation of lignin, suberization, auxin catabolism, response to environmental stresses such as wounding, pathogen attack and oxidative stress. These functions might be dependent on each isozyme/isoform in each plant tissue.</text>
</comment>
<keyword evidence="14 20" id="KW-1015">Disulfide bond</keyword>
<feature type="disulfide bond" evidence="20">
    <location>
        <begin position="79"/>
        <end position="84"/>
    </location>
</feature>
<feature type="binding site" description="axial binding residue" evidence="18">
    <location>
        <position position="200"/>
    </location>
    <ligand>
        <name>heme b</name>
        <dbReference type="ChEBI" id="CHEBI:60344"/>
    </ligand>
    <ligandPart>
        <name>Fe</name>
        <dbReference type="ChEBI" id="CHEBI:18248"/>
    </ligandPart>
</feature>
<organism evidence="23">
    <name type="scientific">Physcomitrium patens</name>
    <name type="common">Spreading-leaved earth moss</name>
    <name type="synonym">Physcomitrella patens</name>
    <dbReference type="NCBI Taxonomy" id="3218"/>
    <lineage>
        <taxon>Eukaryota</taxon>
        <taxon>Viridiplantae</taxon>
        <taxon>Streptophyta</taxon>
        <taxon>Embryophyta</taxon>
        <taxon>Bryophyta</taxon>
        <taxon>Bryophytina</taxon>
        <taxon>Bryopsida</taxon>
        <taxon>Funariidae</taxon>
        <taxon>Funariales</taxon>
        <taxon>Funariaceae</taxon>
        <taxon>Physcomitrium</taxon>
    </lineage>
</organism>
<dbReference type="Pfam" id="PF00141">
    <property type="entry name" value="peroxidase"/>
    <property type="match status" value="1"/>
</dbReference>
<dbReference type="GO" id="GO:0046872">
    <property type="term" value="F:metal ion binding"/>
    <property type="evidence" value="ECO:0007669"/>
    <property type="project" value="UniProtKB-UniRule"/>
</dbReference>
<evidence type="ECO:0000256" key="15">
    <source>
        <dbReference type="ARBA" id="ARBA00023180"/>
    </source>
</evidence>
<comment type="catalytic activity">
    <reaction evidence="1 21">
        <text>2 a phenolic donor + H2O2 = 2 a phenolic radical donor + 2 H2O</text>
        <dbReference type="Rhea" id="RHEA:56136"/>
        <dbReference type="ChEBI" id="CHEBI:15377"/>
        <dbReference type="ChEBI" id="CHEBI:16240"/>
        <dbReference type="ChEBI" id="CHEBI:139520"/>
        <dbReference type="ChEBI" id="CHEBI:139521"/>
        <dbReference type="EC" id="1.11.1.7"/>
    </reaction>
</comment>
<feature type="binding site" evidence="18">
    <location>
        <position position="83"/>
    </location>
    <ligand>
        <name>Ca(2+)</name>
        <dbReference type="ChEBI" id="CHEBI:29108"/>
        <label>1</label>
    </ligand>
</feature>
<comment type="cofactor">
    <cofactor evidence="18 21">
        <name>heme b</name>
        <dbReference type="ChEBI" id="CHEBI:60344"/>
    </cofactor>
    <text evidence="18 21">Binds 1 heme b (iron(II)-protoporphyrin IX) group per subunit.</text>
</comment>
<dbReference type="Gramene" id="Pp3c3_24230V3.2">
    <property type="protein sequence ID" value="Pp3c3_24230V3.2"/>
    <property type="gene ID" value="Pp3c3_24230"/>
</dbReference>
<evidence type="ECO:0000256" key="5">
    <source>
        <dbReference type="ARBA" id="ARBA00012313"/>
    </source>
</evidence>
<evidence type="ECO:0000256" key="17">
    <source>
        <dbReference type="PIRSR" id="PIRSR600823-2"/>
    </source>
</evidence>
<dbReference type="GO" id="GO:0006950">
    <property type="term" value="P:response to stress"/>
    <property type="evidence" value="ECO:0000318"/>
    <property type="project" value="GO_Central"/>
</dbReference>
<dbReference type="RefSeq" id="XP_024370069.1">
    <property type="nucleotide sequence ID" value="XM_024514301.2"/>
</dbReference>
<dbReference type="Gene3D" id="1.10.520.10">
    <property type="match status" value="1"/>
</dbReference>
<dbReference type="InterPro" id="IPR019793">
    <property type="entry name" value="Peroxidases_heam-ligand_BS"/>
</dbReference>
<feature type="binding site" evidence="18">
    <location>
        <position position="87"/>
    </location>
    <ligand>
        <name>Ca(2+)</name>
        <dbReference type="ChEBI" id="CHEBI:29108"/>
        <label>1</label>
    </ligand>
</feature>
<comment type="subcellular location">
    <subcellularLocation>
        <location evidence="3 21">Secreted</location>
    </subcellularLocation>
</comment>
<name>A0A2K1KVS5_PHYPA</name>
<dbReference type="Gramene" id="Pp3c3_24230V3.1">
    <property type="protein sequence ID" value="Pp3c3_24230V3.1"/>
    <property type="gene ID" value="Pp3c3_24230"/>
</dbReference>
<dbReference type="KEGG" id="ppp:112279657"/>
<evidence type="ECO:0000256" key="1">
    <source>
        <dbReference type="ARBA" id="ARBA00000189"/>
    </source>
</evidence>
<dbReference type="PRINTS" id="PR00458">
    <property type="entry name" value="PEROXIDASE"/>
</dbReference>
<dbReference type="STRING" id="3218.A0A2K1KVS5"/>
<dbReference type="GO" id="GO:0020037">
    <property type="term" value="F:heme binding"/>
    <property type="evidence" value="ECO:0007669"/>
    <property type="project" value="UniProtKB-UniRule"/>
</dbReference>
<dbReference type="GO" id="GO:0006979">
    <property type="term" value="P:response to oxidative stress"/>
    <property type="evidence" value="ECO:0007669"/>
    <property type="project" value="UniProtKB-UniRule"/>
</dbReference>
<keyword evidence="21" id="KW-0376">Hydrogen peroxide</keyword>
<feature type="binding site" evidence="18">
    <location>
        <position position="78"/>
    </location>
    <ligand>
        <name>Ca(2+)</name>
        <dbReference type="ChEBI" id="CHEBI:29108"/>
        <label>1</label>
    </ligand>
</feature>
<evidence type="ECO:0000256" key="11">
    <source>
        <dbReference type="ARBA" id="ARBA00022837"/>
    </source>
</evidence>
<dbReference type="OrthoDB" id="2113341at2759"/>
<comment type="similarity">
    <text evidence="4">Belongs to the peroxidase family. Ascorbate peroxidase subfamily.</text>
</comment>
<dbReference type="PANTHER" id="PTHR31517">
    <property type="match status" value="1"/>
</dbReference>
<evidence type="ECO:0000256" key="4">
    <source>
        <dbReference type="ARBA" id="ARBA00006873"/>
    </source>
</evidence>
<dbReference type="InterPro" id="IPR019794">
    <property type="entry name" value="Peroxidases_AS"/>
</dbReference>
<dbReference type="OMA" id="RANCKSV"/>
<evidence type="ECO:0000256" key="6">
    <source>
        <dbReference type="ARBA" id="ARBA00022525"/>
    </source>
</evidence>
<evidence type="ECO:0000313" key="25">
    <source>
        <dbReference type="Proteomes" id="UP000006727"/>
    </source>
</evidence>
<dbReference type="GO" id="GO:0004601">
    <property type="term" value="F:peroxidase activity"/>
    <property type="evidence" value="ECO:0000318"/>
    <property type="project" value="GO_Central"/>
</dbReference>
<protein>
    <recommendedName>
        <fullName evidence="5 21">Peroxidase</fullName>
        <ecNumber evidence="5 21">1.11.1.7</ecNumber>
    </recommendedName>
</protein>
<evidence type="ECO:0000256" key="10">
    <source>
        <dbReference type="ARBA" id="ARBA00022729"/>
    </source>
</evidence>
<proteinExistence type="inferred from homology"/>
<feature type="binding site" evidence="18">
    <location>
        <position position="246"/>
    </location>
    <ligand>
        <name>Ca(2+)</name>
        <dbReference type="ChEBI" id="CHEBI:29108"/>
        <label>2</label>
    </ligand>
</feature>
<feature type="disulfide bond" evidence="20">
    <location>
        <begin position="128"/>
        <end position="321"/>
    </location>
</feature>
<evidence type="ECO:0000256" key="19">
    <source>
        <dbReference type="PIRSR" id="PIRSR600823-4"/>
    </source>
</evidence>
<keyword evidence="11 18" id="KW-0106">Calcium</keyword>
<evidence type="ECO:0000256" key="18">
    <source>
        <dbReference type="PIRSR" id="PIRSR600823-3"/>
    </source>
</evidence>
<keyword evidence="9 18" id="KW-0479">Metal-binding</keyword>
<keyword evidence="6 21" id="KW-0964">Secreted</keyword>
<dbReference type="PROSITE" id="PS00436">
    <property type="entry name" value="PEROXIDASE_2"/>
    <property type="match status" value="1"/>
</dbReference>
<feature type="binding site" evidence="18">
    <location>
        <position position="81"/>
    </location>
    <ligand>
        <name>Ca(2+)</name>
        <dbReference type="ChEBI" id="CHEBI:29108"/>
        <label>1</label>
    </ligand>
</feature>
<evidence type="ECO:0000256" key="7">
    <source>
        <dbReference type="ARBA" id="ARBA00022559"/>
    </source>
</evidence>
<dbReference type="PROSITE" id="PS50873">
    <property type="entry name" value="PEROXIDASE_4"/>
    <property type="match status" value="1"/>
</dbReference>
<dbReference type="PROSITE" id="PS00435">
    <property type="entry name" value="PEROXIDASE_1"/>
    <property type="match status" value="1"/>
</dbReference>
<reference evidence="23 25" key="2">
    <citation type="journal article" date="2018" name="Plant J.">
        <title>The Physcomitrella patens chromosome-scale assembly reveals moss genome structure and evolution.</title>
        <authorList>
            <person name="Lang D."/>
            <person name="Ullrich K.K."/>
            <person name="Murat F."/>
            <person name="Fuchs J."/>
            <person name="Jenkins J."/>
            <person name="Haas F.B."/>
            <person name="Piednoel M."/>
            <person name="Gundlach H."/>
            <person name="Van Bel M."/>
            <person name="Meyberg R."/>
            <person name="Vives C."/>
            <person name="Morata J."/>
            <person name="Symeonidi A."/>
            <person name="Hiss M."/>
            <person name="Muchero W."/>
            <person name="Kamisugi Y."/>
            <person name="Saleh O."/>
            <person name="Blanc G."/>
            <person name="Decker E.L."/>
            <person name="van Gessel N."/>
            <person name="Grimwood J."/>
            <person name="Hayes R.D."/>
            <person name="Graham S.W."/>
            <person name="Gunter L.E."/>
            <person name="McDaniel S.F."/>
            <person name="Hoernstein S.N.W."/>
            <person name="Larsson A."/>
            <person name="Li F.W."/>
            <person name="Perroud P.F."/>
            <person name="Phillips J."/>
            <person name="Ranjan P."/>
            <person name="Rokshar D.S."/>
            <person name="Rothfels C.J."/>
            <person name="Schneider L."/>
            <person name="Shu S."/>
            <person name="Stevenson D.W."/>
            <person name="Thummler F."/>
            <person name="Tillich M."/>
            <person name="Villarreal Aguilar J.C."/>
            <person name="Widiez T."/>
            <person name="Wong G.K."/>
            <person name="Wymore A."/>
            <person name="Zhang Y."/>
            <person name="Zimmer A.D."/>
            <person name="Quatrano R.S."/>
            <person name="Mayer K.F.X."/>
            <person name="Goodstein D."/>
            <person name="Casacuberta J.M."/>
            <person name="Vandepoele K."/>
            <person name="Reski R."/>
            <person name="Cuming A.C."/>
            <person name="Tuskan G.A."/>
            <person name="Maumus F."/>
            <person name="Salse J."/>
            <person name="Schmutz J."/>
            <person name="Rensing S.A."/>
        </authorList>
    </citation>
    <scope>NUCLEOTIDE SEQUENCE [LARGE SCALE GENOMIC DNA]</scope>
    <source>
        <strain evidence="24 25">cv. Gransden 2004</strain>
    </source>
</reference>
<evidence type="ECO:0000256" key="21">
    <source>
        <dbReference type="RuleBase" id="RU362060"/>
    </source>
</evidence>
<dbReference type="PaxDb" id="3218-PP1S356_14V6.1"/>
<keyword evidence="10" id="KW-0732">Signal</keyword>
<dbReference type="InterPro" id="IPR033905">
    <property type="entry name" value="Secretory_peroxidase"/>
</dbReference>
<dbReference type="Proteomes" id="UP000006727">
    <property type="component" value="Chromosome 3"/>
</dbReference>
<feature type="disulfide bond" evidence="20">
    <location>
        <begin position="46"/>
        <end position="122"/>
    </location>
</feature>
<dbReference type="EnsemblPlants" id="Pp3c3_24230V3.2">
    <property type="protein sequence ID" value="Pp3c3_24230V3.2"/>
    <property type="gene ID" value="Pp3c3_24230"/>
</dbReference>
<evidence type="ECO:0000256" key="9">
    <source>
        <dbReference type="ARBA" id="ARBA00022723"/>
    </source>
</evidence>
<dbReference type="GO" id="GO:0005576">
    <property type="term" value="C:extracellular region"/>
    <property type="evidence" value="ECO:0007669"/>
    <property type="project" value="UniProtKB-SubCell"/>
</dbReference>
<dbReference type="Gene3D" id="1.10.420.10">
    <property type="entry name" value="Peroxidase, domain 2"/>
    <property type="match status" value="1"/>
</dbReference>
<dbReference type="EMBL" id="ABEU02000003">
    <property type="protein sequence ID" value="PNR57897.1"/>
    <property type="molecule type" value="Genomic_DNA"/>
</dbReference>
<evidence type="ECO:0000256" key="3">
    <source>
        <dbReference type="ARBA" id="ARBA00004613"/>
    </source>
</evidence>
<dbReference type="PRINTS" id="PR00461">
    <property type="entry name" value="PLPEROXIDASE"/>
</dbReference>
<comment type="cofactor">
    <cofactor evidence="18 21">
        <name>Ca(2+)</name>
        <dbReference type="ChEBI" id="CHEBI:29108"/>
    </cofactor>
    <text evidence="18 21">Binds 2 calcium ions per subunit.</text>
</comment>
<evidence type="ECO:0000256" key="12">
    <source>
        <dbReference type="ARBA" id="ARBA00023002"/>
    </source>
</evidence>